<organism evidence="4 5">
    <name type="scientific">Diaphorina citri</name>
    <name type="common">Asian citrus psyllid</name>
    <dbReference type="NCBI Taxonomy" id="121845"/>
    <lineage>
        <taxon>Eukaryota</taxon>
        <taxon>Metazoa</taxon>
        <taxon>Ecdysozoa</taxon>
        <taxon>Arthropoda</taxon>
        <taxon>Hexapoda</taxon>
        <taxon>Insecta</taxon>
        <taxon>Pterygota</taxon>
        <taxon>Neoptera</taxon>
        <taxon>Paraneoptera</taxon>
        <taxon>Hemiptera</taxon>
        <taxon>Sternorrhyncha</taxon>
        <taxon>Psylloidea</taxon>
        <taxon>Psyllidae</taxon>
        <taxon>Diaphorininae</taxon>
        <taxon>Diaphorina</taxon>
    </lineage>
</organism>
<dbReference type="STRING" id="121845.A0A1S4ERZ5"/>
<dbReference type="GO" id="GO:0030687">
    <property type="term" value="C:preribosome, large subunit precursor"/>
    <property type="evidence" value="ECO:0007669"/>
    <property type="project" value="TreeGrafter"/>
</dbReference>
<keyword evidence="4" id="KW-1185">Reference proteome</keyword>
<dbReference type="PaxDb" id="121845-A0A1S4ERZ5"/>
<dbReference type="RefSeq" id="XP_017304946.1">
    <property type="nucleotide sequence ID" value="XM_017449457.1"/>
</dbReference>
<dbReference type="InterPro" id="IPR011704">
    <property type="entry name" value="ATPase_dyneun-rel_AAA"/>
</dbReference>
<dbReference type="SUPFAM" id="SSF52540">
    <property type="entry name" value="P-loop containing nucleoside triphosphate hydrolases"/>
    <property type="match status" value="1"/>
</dbReference>
<protein>
    <submittedName>
        <fullName evidence="5">Midasin-like</fullName>
    </submittedName>
</protein>
<accession>A0A1S4ERZ5</accession>
<dbReference type="PANTHER" id="PTHR48103:SF2">
    <property type="entry name" value="MIDASIN"/>
    <property type="match status" value="1"/>
</dbReference>
<keyword evidence="1" id="KW-0547">Nucleotide-binding</keyword>
<name>A0A1S4ERZ5_DIACI</name>
<dbReference type="Proteomes" id="UP000079169">
    <property type="component" value="Unplaced"/>
</dbReference>
<dbReference type="GO" id="GO:0005634">
    <property type="term" value="C:nucleus"/>
    <property type="evidence" value="ECO:0007669"/>
    <property type="project" value="TreeGrafter"/>
</dbReference>
<dbReference type="KEGG" id="dci:108254471"/>
<dbReference type="PANTHER" id="PTHR48103">
    <property type="entry name" value="MIDASIN-RELATED"/>
    <property type="match status" value="1"/>
</dbReference>
<dbReference type="GeneID" id="108254471"/>
<feature type="non-terminal residue" evidence="5">
    <location>
        <position position="1"/>
    </location>
</feature>
<dbReference type="GO" id="GO:0000055">
    <property type="term" value="P:ribosomal large subunit export from nucleus"/>
    <property type="evidence" value="ECO:0007669"/>
    <property type="project" value="TreeGrafter"/>
</dbReference>
<dbReference type="GO" id="GO:0005524">
    <property type="term" value="F:ATP binding"/>
    <property type="evidence" value="ECO:0007669"/>
    <property type="project" value="UniProtKB-KW"/>
</dbReference>
<evidence type="ECO:0000313" key="4">
    <source>
        <dbReference type="Proteomes" id="UP000079169"/>
    </source>
</evidence>
<feature type="non-terminal residue" evidence="5">
    <location>
        <position position="87"/>
    </location>
</feature>
<sequence>LQADQLVLVKSAKSNLQSLALAVASQKPVCLIGPVGCGKTALVHYLAEVTVRKRKPHFLTVQLGEELDAKMLLGSYKCTDIMGEFVW</sequence>
<gene>
    <name evidence="5" type="primary">LOC108254471</name>
</gene>
<keyword evidence="2" id="KW-0067">ATP-binding</keyword>
<dbReference type="Pfam" id="PF07728">
    <property type="entry name" value="AAA_5"/>
    <property type="match status" value="1"/>
</dbReference>
<dbReference type="InterPro" id="IPR027417">
    <property type="entry name" value="P-loop_NTPase"/>
</dbReference>
<dbReference type="AlphaFoldDB" id="A0A1S4ERZ5"/>
<feature type="domain" description="ATPase dynein-related AAA" evidence="3">
    <location>
        <begin position="28"/>
        <end position="83"/>
    </location>
</feature>
<evidence type="ECO:0000256" key="2">
    <source>
        <dbReference type="ARBA" id="ARBA00022840"/>
    </source>
</evidence>
<proteinExistence type="predicted"/>
<evidence type="ECO:0000256" key="1">
    <source>
        <dbReference type="ARBA" id="ARBA00022741"/>
    </source>
</evidence>
<dbReference type="GO" id="GO:0000027">
    <property type="term" value="P:ribosomal large subunit assembly"/>
    <property type="evidence" value="ECO:0007669"/>
    <property type="project" value="TreeGrafter"/>
</dbReference>
<reference evidence="5" key="1">
    <citation type="submission" date="2025-08" db="UniProtKB">
        <authorList>
            <consortium name="RefSeq"/>
        </authorList>
    </citation>
    <scope>IDENTIFICATION</scope>
</reference>
<evidence type="ECO:0000313" key="5">
    <source>
        <dbReference type="RefSeq" id="XP_017304946.1"/>
    </source>
</evidence>
<dbReference type="Gene3D" id="3.40.50.300">
    <property type="entry name" value="P-loop containing nucleotide triphosphate hydrolases"/>
    <property type="match status" value="1"/>
</dbReference>
<evidence type="ECO:0000259" key="3">
    <source>
        <dbReference type="Pfam" id="PF07728"/>
    </source>
</evidence>
<dbReference type="GO" id="GO:0016887">
    <property type="term" value="F:ATP hydrolysis activity"/>
    <property type="evidence" value="ECO:0007669"/>
    <property type="project" value="InterPro"/>
</dbReference>